<evidence type="ECO:0000256" key="13">
    <source>
        <dbReference type="ARBA" id="ARBA00079072"/>
    </source>
</evidence>
<keyword evidence="9" id="KW-0539">Nucleus</keyword>
<name>H2B1T9_KAZAF</name>
<dbReference type="HOGENOM" id="CLU_021971_0_0_1"/>
<proteinExistence type="inferred from homology"/>
<dbReference type="RefSeq" id="XP_003959724.1">
    <property type="nucleotide sequence ID" value="XM_003959675.1"/>
</dbReference>
<dbReference type="GeneID" id="13886777"/>
<dbReference type="Gene3D" id="3.30.70.660">
    <property type="entry name" value="Pseudouridine synthase I, catalytic domain, C-terminal subdomain"/>
    <property type="match status" value="1"/>
</dbReference>
<feature type="active site" description="Nucleophile" evidence="15">
    <location>
        <position position="95"/>
    </location>
</feature>
<dbReference type="OrthoDB" id="10256309at2759"/>
<dbReference type="PANTHER" id="PTHR11142:SF4">
    <property type="entry name" value="PSEUDOURIDYLATE SYNTHASE 1 HOMOLOG"/>
    <property type="match status" value="1"/>
</dbReference>
<comment type="cofactor">
    <cofactor evidence="3">
        <name>Zn(2+)</name>
        <dbReference type="ChEBI" id="CHEBI:29105"/>
    </cofactor>
</comment>
<comment type="subcellular location">
    <subcellularLocation>
        <location evidence="4">Nucleus</location>
    </subcellularLocation>
</comment>
<comment type="similarity">
    <text evidence="5">Belongs to the tRNA pseudouridine synthase TruA family.</text>
</comment>
<dbReference type="GO" id="GO:0005739">
    <property type="term" value="C:mitochondrion"/>
    <property type="evidence" value="ECO:0007669"/>
    <property type="project" value="EnsemblFungi"/>
</dbReference>
<evidence type="ECO:0000256" key="6">
    <source>
        <dbReference type="ARBA" id="ARBA00022664"/>
    </source>
</evidence>
<feature type="domain" description="Pseudouridine synthase I TruA alpha/beta" evidence="17">
    <location>
        <begin position="206"/>
        <end position="308"/>
    </location>
</feature>
<dbReference type="FunFam" id="3.30.70.580:FF:000002">
    <property type="entry name" value="tRNA pseudouridine synthase"/>
    <property type="match status" value="1"/>
</dbReference>
<dbReference type="InterPro" id="IPR001406">
    <property type="entry name" value="PsdUridine_synth_TruA"/>
</dbReference>
<evidence type="ECO:0000256" key="2">
    <source>
        <dbReference type="ARBA" id="ARBA00001832"/>
    </source>
</evidence>
<accession>H2B1T9</accession>
<evidence type="ECO:0000256" key="1">
    <source>
        <dbReference type="ARBA" id="ARBA00001166"/>
    </source>
</evidence>
<dbReference type="eggNOG" id="KOG2553">
    <property type="taxonomic scope" value="Eukaryota"/>
</dbReference>
<dbReference type="FunFam" id="3.30.70.660:FF:000002">
    <property type="entry name" value="tRNA pseudouridine synthase"/>
    <property type="match status" value="1"/>
</dbReference>
<keyword evidence="19" id="KW-1185">Reference proteome</keyword>
<dbReference type="STRING" id="1071382.H2B1T9"/>
<evidence type="ECO:0000256" key="14">
    <source>
        <dbReference type="ARBA" id="ARBA00080858"/>
    </source>
</evidence>
<keyword evidence="8" id="KW-0413">Isomerase</keyword>
<dbReference type="GO" id="GO:0005634">
    <property type="term" value="C:nucleus"/>
    <property type="evidence" value="ECO:0007669"/>
    <property type="project" value="UniProtKB-SubCell"/>
</dbReference>
<dbReference type="InterPro" id="IPR020094">
    <property type="entry name" value="TruA/RsuA/RluB/E/F_N"/>
</dbReference>
<gene>
    <name evidence="18" type="primary">KAFR0K02340</name>
    <name evidence="18" type="ORF">KAFR_0K02340</name>
</gene>
<dbReference type="AlphaFoldDB" id="H2B1T9"/>
<comment type="catalytic activity">
    <reaction evidence="10">
        <text>a uridine in tRNA = a pseudouridine in tRNA</text>
        <dbReference type="Rhea" id="RHEA:54572"/>
        <dbReference type="Rhea" id="RHEA-COMP:13339"/>
        <dbReference type="Rhea" id="RHEA-COMP:13934"/>
        <dbReference type="ChEBI" id="CHEBI:65314"/>
        <dbReference type="ChEBI" id="CHEBI:65315"/>
    </reaction>
</comment>
<dbReference type="InterPro" id="IPR020103">
    <property type="entry name" value="PsdUridine_synth_cat_dom_sf"/>
</dbReference>
<dbReference type="EMBL" id="HE650831">
    <property type="protein sequence ID" value="CCF60589.1"/>
    <property type="molecule type" value="Genomic_DNA"/>
</dbReference>
<organism evidence="18 19">
    <name type="scientific">Kazachstania africana (strain ATCC 22294 / BCRC 22015 / CBS 2517 / CECT 1963 / NBRC 1671 / NRRL Y-8276)</name>
    <name type="common">Yeast</name>
    <name type="synonym">Kluyveromyces africanus</name>
    <dbReference type="NCBI Taxonomy" id="1071382"/>
    <lineage>
        <taxon>Eukaryota</taxon>
        <taxon>Fungi</taxon>
        <taxon>Dikarya</taxon>
        <taxon>Ascomycota</taxon>
        <taxon>Saccharomycotina</taxon>
        <taxon>Saccharomycetes</taxon>
        <taxon>Saccharomycetales</taxon>
        <taxon>Saccharomycetaceae</taxon>
        <taxon>Kazachstania</taxon>
    </lineage>
</organism>
<dbReference type="InterPro" id="IPR020097">
    <property type="entry name" value="PsdUridine_synth_TruA_a/b_dom"/>
</dbReference>
<dbReference type="CDD" id="cd02568">
    <property type="entry name" value="PseudoU_synth_PUS1_PUS2"/>
    <property type="match status" value="1"/>
</dbReference>
<dbReference type="PANTHER" id="PTHR11142">
    <property type="entry name" value="PSEUDOURIDYLATE SYNTHASE"/>
    <property type="match status" value="1"/>
</dbReference>
<reference evidence="18 19" key="1">
    <citation type="journal article" date="2011" name="Proc. Natl. Acad. Sci. U.S.A.">
        <title>Evolutionary erosion of yeast sex chromosomes by mating-type switching accidents.</title>
        <authorList>
            <person name="Gordon J.L."/>
            <person name="Armisen D."/>
            <person name="Proux-Wera E."/>
            <person name="Oheigeartaigh S.S."/>
            <person name="Byrne K.P."/>
            <person name="Wolfe K.H."/>
        </authorList>
    </citation>
    <scope>NUCLEOTIDE SEQUENCE [LARGE SCALE GENOMIC DNA]</scope>
    <source>
        <strain evidence="19">ATCC 22294 / BCRC 22015 / CBS 2517 / CECT 1963 / NBRC 1671 / NRRL Y-8276</strain>
    </source>
</reference>
<comment type="catalytic activity">
    <reaction evidence="1">
        <text>a uridine in mRNA = a pseudouridine in mRNA</text>
        <dbReference type="Rhea" id="RHEA:56644"/>
        <dbReference type="Rhea" id="RHEA-COMP:14658"/>
        <dbReference type="Rhea" id="RHEA-COMP:14659"/>
        <dbReference type="ChEBI" id="CHEBI:65314"/>
        <dbReference type="ChEBI" id="CHEBI:65315"/>
    </reaction>
</comment>
<dbReference type="Pfam" id="PF01416">
    <property type="entry name" value="PseudoU_synth_1"/>
    <property type="match status" value="1"/>
</dbReference>
<evidence type="ECO:0000259" key="17">
    <source>
        <dbReference type="Pfam" id="PF01416"/>
    </source>
</evidence>
<evidence type="ECO:0000256" key="15">
    <source>
        <dbReference type="PIRSR" id="PIRSR641708-1"/>
    </source>
</evidence>
<protein>
    <recommendedName>
        <fullName evidence="12">tRNA pseudouridine synthase 1</fullName>
    </recommendedName>
    <alternativeName>
        <fullName evidence="13">tRNA pseudouridylate synthase 1</fullName>
    </alternativeName>
    <alternativeName>
        <fullName evidence="14">tRNA-uridine isomerase 1</fullName>
    </alternativeName>
</protein>
<dbReference type="GO" id="GO:0009982">
    <property type="term" value="F:pseudouridine synthase activity"/>
    <property type="evidence" value="ECO:0007669"/>
    <property type="project" value="EnsemblFungi"/>
</dbReference>
<evidence type="ECO:0000313" key="19">
    <source>
        <dbReference type="Proteomes" id="UP000005220"/>
    </source>
</evidence>
<dbReference type="InterPro" id="IPR041708">
    <property type="entry name" value="PUS1/PUS2-like"/>
</dbReference>
<keyword evidence="6" id="KW-0507">mRNA processing</keyword>
<evidence type="ECO:0000256" key="5">
    <source>
        <dbReference type="ARBA" id="ARBA00009375"/>
    </source>
</evidence>
<dbReference type="NCBIfam" id="TIGR00071">
    <property type="entry name" value="hisT_truA"/>
    <property type="match status" value="1"/>
</dbReference>
<evidence type="ECO:0000256" key="7">
    <source>
        <dbReference type="ARBA" id="ARBA00022694"/>
    </source>
</evidence>
<feature type="binding site" evidence="16">
    <location>
        <position position="151"/>
    </location>
    <ligand>
        <name>substrate</name>
    </ligand>
</feature>
<dbReference type="GO" id="GO:0031120">
    <property type="term" value="P:snRNA pseudouridine synthesis"/>
    <property type="evidence" value="ECO:0007669"/>
    <property type="project" value="UniProtKB-ARBA"/>
</dbReference>
<evidence type="ECO:0000313" key="18">
    <source>
        <dbReference type="EMBL" id="CCF60589.1"/>
    </source>
</evidence>
<evidence type="ECO:0000256" key="8">
    <source>
        <dbReference type="ARBA" id="ARBA00023235"/>
    </source>
</evidence>
<dbReference type="InParanoid" id="H2B1T9"/>
<dbReference type="InterPro" id="IPR020095">
    <property type="entry name" value="PsdUridine_synth_TruA_C"/>
</dbReference>
<sequence length="370" mass="42839">MQMKGRSYRWYKNVVIQTRLLNVATNLSKVTRQPKHKVALMIGYCGDNYHGMQYNADVQTIEGALFRALCQAGAISKANSTNFNKNKFMRTTRTDKGVHAVCNLISLKMIIEDPDIKERVNSFLPADITLWNIQRVNKKFNCRTACESRLYEYALPTFVLQNPPSQSILSRMLQLFGHSPIVHQYSMQDSTLSSKKFCHFEKCLSMYTGTHNFHNFTSNKASCADNSYRYMKAIAVSQPYLKNNLEWISIKFHGQSFMLHQIRKMVALATIVTRYDYPCDTALKCFENKKTYIPNAPSMGLTLLSPMFSSYNRKLTSLGYNAITHELHQTKMKIFKNNFIDNRTHDHSKSLQEYSRFLTFLDSHSWLTEL</sequence>
<dbReference type="GO" id="GO:0006397">
    <property type="term" value="P:mRNA processing"/>
    <property type="evidence" value="ECO:0007669"/>
    <property type="project" value="UniProtKB-KW"/>
</dbReference>
<comment type="catalytic activity">
    <reaction evidence="2">
        <text>uridine in snRNA = pseudouridine in snRNA</text>
        <dbReference type="Rhea" id="RHEA:51124"/>
        <dbReference type="Rhea" id="RHEA-COMP:12891"/>
        <dbReference type="Rhea" id="RHEA-COMP:12892"/>
        <dbReference type="ChEBI" id="CHEBI:65314"/>
        <dbReference type="ChEBI" id="CHEBI:65315"/>
    </reaction>
</comment>
<evidence type="ECO:0000256" key="16">
    <source>
        <dbReference type="PIRSR" id="PIRSR641708-2"/>
    </source>
</evidence>
<dbReference type="Gene3D" id="3.30.70.580">
    <property type="entry name" value="Pseudouridine synthase I, catalytic domain, N-terminal subdomain"/>
    <property type="match status" value="1"/>
</dbReference>
<evidence type="ECO:0000256" key="3">
    <source>
        <dbReference type="ARBA" id="ARBA00001947"/>
    </source>
</evidence>
<dbReference type="GO" id="GO:0003723">
    <property type="term" value="F:RNA binding"/>
    <property type="evidence" value="ECO:0007669"/>
    <property type="project" value="InterPro"/>
</dbReference>
<evidence type="ECO:0000256" key="10">
    <source>
        <dbReference type="ARBA" id="ARBA00036943"/>
    </source>
</evidence>
<evidence type="ECO:0000256" key="4">
    <source>
        <dbReference type="ARBA" id="ARBA00004123"/>
    </source>
</evidence>
<dbReference type="KEGG" id="kaf:KAFR_0K02340"/>
<comment type="function">
    <text evidence="11">Formation of pseudouridine at positions 27 and 28 in the anticodon stem and loop of transfer RNAs; at positions 34 and 36 of intron-containing precursor tRNA(Ile) and at position 35 in the intron-containing tRNA(Tyr). Catalyzes pseudouridylation at position 44 in U2 snRNA. Also catalyzes pseudouridylation of mRNAs.</text>
</comment>
<dbReference type="GO" id="GO:1990481">
    <property type="term" value="P:mRNA pseudouridine synthesis"/>
    <property type="evidence" value="ECO:0007669"/>
    <property type="project" value="EnsemblFungi"/>
</dbReference>
<evidence type="ECO:0000256" key="9">
    <source>
        <dbReference type="ARBA" id="ARBA00023242"/>
    </source>
</evidence>
<evidence type="ECO:0000256" key="12">
    <source>
        <dbReference type="ARBA" id="ARBA00073968"/>
    </source>
</evidence>
<keyword evidence="7" id="KW-0819">tRNA processing</keyword>
<evidence type="ECO:0000256" key="11">
    <source>
        <dbReference type="ARBA" id="ARBA00053072"/>
    </source>
</evidence>
<dbReference type="GO" id="GO:0031119">
    <property type="term" value="P:tRNA pseudouridine synthesis"/>
    <property type="evidence" value="ECO:0007669"/>
    <property type="project" value="EnsemblFungi"/>
</dbReference>
<dbReference type="SUPFAM" id="SSF55120">
    <property type="entry name" value="Pseudouridine synthase"/>
    <property type="match status" value="1"/>
</dbReference>
<dbReference type="Proteomes" id="UP000005220">
    <property type="component" value="Chromosome 11"/>
</dbReference>